<accession>A0A5C7I6M9</accession>
<dbReference type="OrthoDB" id="682893at2759"/>
<dbReference type="GO" id="GO:0003676">
    <property type="term" value="F:nucleic acid binding"/>
    <property type="evidence" value="ECO:0007669"/>
    <property type="project" value="InterPro"/>
</dbReference>
<evidence type="ECO:0000256" key="1">
    <source>
        <dbReference type="PROSITE-ProRule" id="PRU00047"/>
    </source>
</evidence>
<dbReference type="GO" id="GO:0008270">
    <property type="term" value="F:zinc ion binding"/>
    <property type="evidence" value="ECO:0007669"/>
    <property type="project" value="UniProtKB-KW"/>
</dbReference>
<dbReference type="PANTHER" id="PTHR31286">
    <property type="entry name" value="GLYCINE-RICH CELL WALL STRUCTURAL PROTEIN 1.8-LIKE"/>
    <property type="match status" value="1"/>
</dbReference>
<evidence type="ECO:0000256" key="2">
    <source>
        <dbReference type="SAM" id="MobiDB-lite"/>
    </source>
</evidence>
<protein>
    <recommendedName>
        <fullName evidence="3">CCHC-type domain-containing protein</fullName>
    </recommendedName>
</protein>
<keyword evidence="5" id="KW-1185">Reference proteome</keyword>
<dbReference type="Pfam" id="PF14111">
    <property type="entry name" value="DUF4283"/>
    <property type="match status" value="1"/>
</dbReference>
<comment type="caution">
    <text evidence="4">The sequence shown here is derived from an EMBL/GenBank/DDBJ whole genome shotgun (WGS) entry which is preliminary data.</text>
</comment>
<dbReference type="InterPro" id="IPR025558">
    <property type="entry name" value="DUF4283"/>
</dbReference>
<dbReference type="EMBL" id="VAHF01000004">
    <property type="protein sequence ID" value="TXG64847.1"/>
    <property type="molecule type" value="Genomic_DNA"/>
</dbReference>
<evidence type="ECO:0000313" key="5">
    <source>
        <dbReference type="Proteomes" id="UP000323000"/>
    </source>
</evidence>
<evidence type="ECO:0000313" key="4">
    <source>
        <dbReference type="EMBL" id="TXG64847.1"/>
    </source>
</evidence>
<evidence type="ECO:0000259" key="3">
    <source>
        <dbReference type="PROSITE" id="PS50158"/>
    </source>
</evidence>
<organism evidence="4 5">
    <name type="scientific">Acer yangbiense</name>
    <dbReference type="NCBI Taxonomy" id="1000413"/>
    <lineage>
        <taxon>Eukaryota</taxon>
        <taxon>Viridiplantae</taxon>
        <taxon>Streptophyta</taxon>
        <taxon>Embryophyta</taxon>
        <taxon>Tracheophyta</taxon>
        <taxon>Spermatophyta</taxon>
        <taxon>Magnoliopsida</taxon>
        <taxon>eudicotyledons</taxon>
        <taxon>Gunneridae</taxon>
        <taxon>Pentapetalae</taxon>
        <taxon>rosids</taxon>
        <taxon>malvids</taxon>
        <taxon>Sapindales</taxon>
        <taxon>Sapindaceae</taxon>
        <taxon>Hippocastanoideae</taxon>
        <taxon>Acereae</taxon>
        <taxon>Acer</taxon>
    </lineage>
</organism>
<dbReference type="InterPro" id="IPR001878">
    <property type="entry name" value="Znf_CCHC"/>
</dbReference>
<dbReference type="InterPro" id="IPR025836">
    <property type="entry name" value="Zn_knuckle_CX2CX4HX4C"/>
</dbReference>
<proteinExistence type="predicted"/>
<keyword evidence="1" id="KW-0863">Zinc-finger</keyword>
<dbReference type="Pfam" id="PF14392">
    <property type="entry name" value="zf-CCHC_4"/>
    <property type="match status" value="1"/>
</dbReference>
<sequence>MSAADLAELCENLSLTDEDGAILEIIEEAELEGEEDVDHNLVGRVLSGKKVNKEVFKSLIDQLWNPFGNVEIELIGENAFMFHFVNRDERNRFWHRGPWHFGRSLIVLEKPVGFGDVSKLGFNKAEFWVQIHDIPIMCMNRRTAKWLAEQIGAVVELSADSRECRDEIAVVGLKYERLPDFCYMCGRVGHVLKECTDEEAKQGGFRWFTYKVRSVAKNARGGKGEVKISSIVKWRIGKCGSGSERGGEDKGPIIMDSVMPESNSGPLKVLTTYLSEKPGRMLEVGKGARRVSSSQNSSPSGRKKSQGKEVSKTKSKSLFSPIVLSRKGGIQLCKRKVIFETSEVTKELKKGRVSSPVQEIVISVEPGYQGRRKQ</sequence>
<feature type="region of interest" description="Disordered" evidence="2">
    <location>
        <begin position="284"/>
        <end position="314"/>
    </location>
</feature>
<dbReference type="AlphaFoldDB" id="A0A5C7I6M9"/>
<name>A0A5C7I6M9_9ROSI</name>
<feature type="domain" description="CCHC-type" evidence="3">
    <location>
        <begin position="182"/>
        <end position="197"/>
    </location>
</feature>
<dbReference type="PANTHER" id="PTHR31286:SF167">
    <property type="entry name" value="OS09G0268800 PROTEIN"/>
    <property type="match status" value="1"/>
</dbReference>
<dbReference type="Proteomes" id="UP000323000">
    <property type="component" value="Chromosome 4"/>
</dbReference>
<dbReference type="InterPro" id="IPR040256">
    <property type="entry name" value="At4g02000-like"/>
</dbReference>
<gene>
    <name evidence="4" type="ORF">EZV62_011841</name>
</gene>
<keyword evidence="1" id="KW-0479">Metal-binding</keyword>
<dbReference type="PROSITE" id="PS50158">
    <property type="entry name" value="ZF_CCHC"/>
    <property type="match status" value="1"/>
</dbReference>
<reference evidence="5" key="1">
    <citation type="journal article" date="2019" name="Gigascience">
        <title>De novo genome assembly of the endangered Acer yangbiense, a plant species with extremely small populations endemic to Yunnan Province, China.</title>
        <authorList>
            <person name="Yang J."/>
            <person name="Wariss H.M."/>
            <person name="Tao L."/>
            <person name="Zhang R."/>
            <person name="Yun Q."/>
            <person name="Hollingsworth P."/>
            <person name="Dao Z."/>
            <person name="Luo G."/>
            <person name="Guo H."/>
            <person name="Ma Y."/>
            <person name="Sun W."/>
        </authorList>
    </citation>
    <scope>NUCLEOTIDE SEQUENCE [LARGE SCALE GENOMIC DNA]</scope>
    <source>
        <strain evidence="5">cv. Malutang</strain>
    </source>
</reference>
<keyword evidence="1" id="KW-0862">Zinc</keyword>